<dbReference type="Gene3D" id="3.30.420.40">
    <property type="match status" value="2"/>
</dbReference>
<dbReference type="PANTHER" id="PTHR18964">
    <property type="entry name" value="ROK (REPRESSOR, ORF, KINASE) FAMILY"/>
    <property type="match status" value="1"/>
</dbReference>
<evidence type="ECO:0000313" key="2">
    <source>
        <dbReference type="EMBL" id="MBY0754700.1"/>
    </source>
</evidence>
<dbReference type="SUPFAM" id="SSF53067">
    <property type="entry name" value="Actin-like ATPase domain"/>
    <property type="match status" value="1"/>
</dbReference>
<dbReference type="PANTHER" id="PTHR18964:SF149">
    <property type="entry name" value="BIFUNCTIONAL UDP-N-ACETYLGLUCOSAMINE 2-EPIMERASE_N-ACETYLMANNOSAMINE KINASE"/>
    <property type="match status" value="1"/>
</dbReference>
<dbReference type="Pfam" id="PF00480">
    <property type="entry name" value="ROK"/>
    <property type="match status" value="1"/>
</dbReference>
<sequence length="313" mass="33099">MGKLFVGVDLGGTKIYTALADETGTILKEIIVGTEANKGPEQIVEKIKSSIRNVLEDINIDDIKAIGIGSPGPLDIKNGLIAEPANLPFKNYNIVKEIKDEFNVPVYLDNDANVATLAEFKFGAGVNTENMIYVTASTGVGGGAILNGKIYRGSTANALEVGHTTISTTGRRCGCGNRGCVEAMTSGTAIKKAAIEALESRVETSLREYENISAKEVFIEAEKGDKVANEILSEALSYLGAAISNYANIFDPDMIVIGGGITGGGKIVFDKINDEMKKRCLGTILNNCKIEKAKLEGQAGVLGAIALAMMETK</sequence>
<protein>
    <submittedName>
        <fullName evidence="2">ROK family protein</fullName>
    </submittedName>
</protein>
<dbReference type="EMBL" id="JAIKTU010000003">
    <property type="protein sequence ID" value="MBY0754700.1"/>
    <property type="molecule type" value="Genomic_DNA"/>
</dbReference>
<proteinExistence type="inferred from homology"/>
<organism evidence="2 3">
    <name type="scientific">Clostridium sardiniense</name>
    <name type="common">Clostridium absonum</name>
    <dbReference type="NCBI Taxonomy" id="29369"/>
    <lineage>
        <taxon>Bacteria</taxon>
        <taxon>Bacillati</taxon>
        <taxon>Bacillota</taxon>
        <taxon>Clostridia</taxon>
        <taxon>Eubacteriales</taxon>
        <taxon>Clostridiaceae</taxon>
        <taxon>Clostridium</taxon>
    </lineage>
</organism>
<dbReference type="InterPro" id="IPR000600">
    <property type="entry name" value="ROK"/>
</dbReference>
<evidence type="ECO:0000313" key="3">
    <source>
        <dbReference type="Proteomes" id="UP001299068"/>
    </source>
</evidence>
<comment type="similarity">
    <text evidence="1">Belongs to the ROK (NagC/XylR) family.</text>
</comment>
<evidence type="ECO:0000256" key="1">
    <source>
        <dbReference type="ARBA" id="ARBA00006479"/>
    </source>
</evidence>
<gene>
    <name evidence="2" type="ORF">K5V21_04435</name>
</gene>
<dbReference type="RefSeq" id="WP_204595574.1">
    <property type="nucleotide sequence ID" value="NZ_JAFBDA010000014.1"/>
</dbReference>
<name>A0ABS7KV91_CLOSR</name>
<reference evidence="2 3" key="1">
    <citation type="journal article" date="2021" name="Cell Host Microbe">
        <title>in vivo commensal control of Clostridioides difficile virulence.</title>
        <authorList>
            <person name="Girinathan B.P."/>
            <person name="Dibenedetto N."/>
            <person name="Worley J.N."/>
            <person name="Peltier J."/>
            <person name="Arrieta-Ortiz M.L."/>
            <person name="Rupa Christinal Immanuel S."/>
            <person name="Lavin R."/>
            <person name="Delaney M.L."/>
            <person name="Cummins C."/>
            <person name="Hoffmann M."/>
            <person name="Luo Y."/>
            <person name="Gonzalez-Escalona N."/>
            <person name="Allard M."/>
            <person name="Onderdonk A.B."/>
            <person name="Gerber G.K."/>
            <person name="Sonenshein A.L."/>
            <person name="Baliga N."/>
            <person name="Dupuy B."/>
            <person name="Bry L."/>
        </authorList>
    </citation>
    <scope>NUCLEOTIDE SEQUENCE [LARGE SCALE GENOMIC DNA]</scope>
    <source>
        <strain evidence="2 3">DSM 599</strain>
    </source>
</reference>
<dbReference type="Proteomes" id="UP001299068">
    <property type="component" value="Unassembled WGS sequence"/>
</dbReference>
<keyword evidence="3" id="KW-1185">Reference proteome</keyword>
<dbReference type="InterPro" id="IPR043129">
    <property type="entry name" value="ATPase_NBD"/>
</dbReference>
<comment type="caution">
    <text evidence="2">The sequence shown here is derived from an EMBL/GenBank/DDBJ whole genome shotgun (WGS) entry which is preliminary data.</text>
</comment>
<accession>A0ABS7KV91</accession>